<gene>
    <name evidence="4" type="ORF">FQB35_04115</name>
</gene>
<protein>
    <submittedName>
        <fullName evidence="4">Recombinase family protein</fullName>
    </submittedName>
</protein>
<keyword evidence="1" id="KW-0238">DNA-binding</keyword>
<name>A0A5C0SBS1_CRATE</name>
<dbReference type="PANTHER" id="PTHR30461:SF2">
    <property type="entry name" value="SERINE RECOMBINASE PINE-RELATED"/>
    <property type="match status" value="1"/>
</dbReference>
<dbReference type="EMBL" id="CP042243">
    <property type="protein sequence ID" value="QEK11611.1"/>
    <property type="molecule type" value="Genomic_DNA"/>
</dbReference>
<dbReference type="CDD" id="cd00338">
    <property type="entry name" value="Ser_Recombinase"/>
    <property type="match status" value="1"/>
</dbReference>
<dbReference type="Gene3D" id="3.40.50.1390">
    <property type="entry name" value="Resolvase, N-terminal catalytic domain"/>
    <property type="match status" value="1"/>
</dbReference>
<evidence type="ECO:0000256" key="2">
    <source>
        <dbReference type="ARBA" id="ARBA00023172"/>
    </source>
</evidence>
<dbReference type="GO" id="GO:0003677">
    <property type="term" value="F:DNA binding"/>
    <property type="evidence" value="ECO:0007669"/>
    <property type="project" value="UniProtKB-KW"/>
</dbReference>
<organism evidence="4 5">
    <name type="scientific">Crassaminicella thermophila</name>
    <dbReference type="NCBI Taxonomy" id="2599308"/>
    <lineage>
        <taxon>Bacteria</taxon>
        <taxon>Bacillati</taxon>
        <taxon>Bacillota</taxon>
        <taxon>Clostridia</taxon>
        <taxon>Eubacteriales</taxon>
        <taxon>Clostridiaceae</taxon>
        <taxon>Crassaminicella</taxon>
    </lineage>
</organism>
<accession>A0A5C0SBS1</accession>
<dbReference type="SMART" id="SM00857">
    <property type="entry name" value="Resolvase"/>
    <property type="match status" value="1"/>
</dbReference>
<dbReference type="GO" id="GO:0000150">
    <property type="term" value="F:DNA strand exchange activity"/>
    <property type="evidence" value="ECO:0007669"/>
    <property type="project" value="InterPro"/>
</dbReference>
<keyword evidence="2" id="KW-0233">DNA recombination</keyword>
<evidence type="ECO:0000313" key="4">
    <source>
        <dbReference type="EMBL" id="QEK11611.1"/>
    </source>
</evidence>
<dbReference type="InterPro" id="IPR036162">
    <property type="entry name" value="Resolvase-like_N_sf"/>
</dbReference>
<dbReference type="SUPFAM" id="SSF53041">
    <property type="entry name" value="Resolvase-like"/>
    <property type="match status" value="1"/>
</dbReference>
<dbReference type="PROSITE" id="PS51736">
    <property type="entry name" value="RECOMBINASES_3"/>
    <property type="match status" value="1"/>
</dbReference>
<dbReference type="OrthoDB" id="9804620at2"/>
<reference evidence="4 5" key="1">
    <citation type="submission" date="2019-07" db="EMBL/GenBank/DDBJ databases">
        <title>Complete genome of Crassaminicella thermophila SY095.</title>
        <authorList>
            <person name="Li X."/>
        </authorList>
    </citation>
    <scope>NUCLEOTIDE SEQUENCE [LARGE SCALE GENOMIC DNA]</scope>
    <source>
        <strain evidence="4 5">SY095</strain>
    </source>
</reference>
<sequence length="117" mass="13516">MSCRAEFNRMIEDAMAGQFDMIITKSISRFARNTLDCLKYVRMLKEKGIGVYFEKENIDTMDSKGEVLLTILSSLAQDESCSISENSRWGIVRRILKNILKVKVQIKLQQVLQKMAY</sequence>
<evidence type="ECO:0000259" key="3">
    <source>
        <dbReference type="PROSITE" id="PS51736"/>
    </source>
</evidence>
<dbReference type="Proteomes" id="UP000324646">
    <property type="component" value="Chromosome"/>
</dbReference>
<proteinExistence type="predicted"/>
<dbReference type="AlphaFoldDB" id="A0A5C0SBS1"/>
<evidence type="ECO:0000256" key="1">
    <source>
        <dbReference type="ARBA" id="ARBA00023125"/>
    </source>
</evidence>
<dbReference type="InterPro" id="IPR050639">
    <property type="entry name" value="SSR_resolvase"/>
</dbReference>
<dbReference type="InterPro" id="IPR006119">
    <property type="entry name" value="Resolv_N"/>
</dbReference>
<evidence type="ECO:0000313" key="5">
    <source>
        <dbReference type="Proteomes" id="UP000324646"/>
    </source>
</evidence>
<feature type="domain" description="Resolvase/invertase-type recombinase catalytic" evidence="3">
    <location>
        <begin position="1"/>
        <end position="98"/>
    </location>
</feature>
<dbReference type="KEGG" id="crs:FQB35_04115"/>
<dbReference type="PANTHER" id="PTHR30461">
    <property type="entry name" value="DNA-INVERTASE FROM LAMBDOID PROPHAGE"/>
    <property type="match status" value="1"/>
</dbReference>
<keyword evidence="5" id="KW-1185">Reference proteome</keyword>
<dbReference type="Pfam" id="PF00239">
    <property type="entry name" value="Resolvase"/>
    <property type="match status" value="1"/>
</dbReference>